<dbReference type="eggNOG" id="ENOG502Z8Q6">
    <property type="taxonomic scope" value="Bacteria"/>
</dbReference>
<dbReference type="PROSITE" id="PS51257">
    <property type="entry name" value="PROKAR_LIPOPROTEIN"/>
    <property type="match status" value="1"/>
</dbReference>
<protein>
    <recommendedName>
        <fullName evidence="2">Surface glycan-binding protein B xyloglucan binding domain-containing protein</fullName>
    </recommendedName>
</protein>
<dbReference type="Pfam" id="PF18329">
    <property type="entry name" value="SGBP_B_XBD"/>
    <property type="match status" value="1"/>
</dbReference>
<feature type="domain" description="Surface glycan-binding protein B xyloglucan binding" evidence="2">
    <location>
        <begin position="219"/>
        <end position="447"/>
    </location>
</feature>
<evidence type="ECO:0000259" key="2">
    <source>
        <dbReference type="Pfam" id="PF18329"/>
    </source>
</evidence>
<dbReference type="Gene3D" id="2.60.40.10">
    <property type="entry name" value="Immunoglobulins"/>
    <property type="match status" value="2"/>
</dbReference>
<gene>
    <name evidence="3" type="ORF">BACPLE_03774</name>
</gene>
<proteinExistence type="predicted"/>
<sequence length="449" mass="50156">MIHKMKTRYINWFFVAALAMMGCFMTACEDQPDKYEIADGVPTLKYVRSPLPEEADSLLVGAYLGNTVCLVGDNLRSIYELYFNDQKATLNTSYMTDHTVLVDIPKNIPEEVTNKIYMVTKSGAKVDFDFNVMVPAPVVSSMSCEYASAGSEAVLYGDYFVDDPNVPLTISMPGDITVEGEQITSITKTAVKFIVPEGAVQGNIRVKSIYGTGQSVFQYKDTRNILFDWDGKYEGALAAGNSWNGDNEKKGQILPSVPPVDGKYMVMGPATLSGGQWQTPGEYLMMYWPDPNATEGCVPLYNLPQFKEMLEDYKIEELALKFEVYVPTSNPWMAEGMQIRFTSLDEVSMSNQTQDYIWNDDESHEEGKAPRGVWVPWEETGSYDTNNQWVTVTLKMSEFNKLVSGLASDTEFTQDRFAGLSIFLRGGGVDGKECEPIICMDNIRVVPVE</sequence>
<organism evidence="3 4">
    <name type="scientific">Phocaeicola plebeius (strain DSM 17135 / JCM 12973 / CCUG 54634 / M2)</name>
    <name type="common">Bacteroides plebeius</name>
    <dbReference type="NCBI Taxonomy" id="484018"/>
    <lineage>
        <taxon>Bacteria</taxon>
        <taxon>Pseudomonadati</taxon>
        <taxon>Bacteroidota</taxon>
        <taxon>Bacteroidia</taxon>
        <taxon>Bacteroidales</taxon>
        <taxon>Bacteroidaceae</taxon>
        <taxon>Phocaeicola</taxon>
    </lineage>
</organism>
<evidence type="ECO:0000313" key="4">
    <source>
        <dbReference type="Proteomes" id="UP000003452"/>
    </source>
</evidence>
<dbReference type="HOGENOM" id="CLU_719114_0_0_10"/>
<evidence type="ECO:0000313" key="3">
    <source>
        <dbReference type="EMBL" id="EDY94320.1"/>
    </source>
</evidence>
<reference evidence="3 4" key="2">
    <citation type="submission" date="2008-08" db="EMBL/GenBank/DDBJ databases">
        <authorList>
            <person name="Fulton L."/>
            <person name="Clifton S."/>
            <person name="Fulton B."/>
            <person name="Xu J."/>
            <person name="Minx P."/>
            <person name="Pepin K.H."/>
            <person name="Johnson M."/>
            <person name="Thiruvilangam P."/>
            <person name="Bhonagiri V."/>
            <person name="Nash W.E."/>
            <person name="Mardis E.R."/>
            <person name="Wilson R.K."/>
        </authorList>
    </citation>
    <scope>NUCLEOTIDE SEQUENCE [LARGE SCALE GENOMIC DNA]</scope>
    <source>
        <strain evidence="4">DSM 17135 / JCM 12973 / M2</strain>
    </source>
</reference>
<dbReference type="InterPro" id="IPR013783">
    <property type="entry name" value="Ig-like_fold"/>
</dbReference>
<comment type="caution">
    <text evidence="3">The sequence shown here is derived from an EMBL/GenBank/DDBJ whole genome shotgun (WGS) entry which is preliminary data.</text>
</comment>
<feature type="chain" id="PRO_5002829065" description="Surface glycan-binding protein B xyloglucan binding domain-containing protein" evidence="1">
    <location>
        <begin position="28"/>
        <end position="449"/>
    </location>
</feature>
<dbReference type="EMBL" id="ABQC02000024">
    <property type="protein sequence ID" value="EDY94320.1"/>
    <property type="molecule type" value="Genomic_DNA"/>
</dbReference>
<dbReference type="Proteomes" id="UP000003452">
    <property type="component" value="Unassembled WGS sequence"/>
</dbReference>
<dbReference type="AlphaFoldDB" id="B5D420"/>
<feature type="signal peptide" evidence="1">
    <location>
        <begin position="1"/>
        <end position="27"/>
    </location>
</feature>
<dbReference type="InterPro" id="IPR040475">
    <property type="entry name" value="SGBP_B_XBD"/>
</dbReference>
<evidence type="ECO:0000256" key="1">
    <source>
        <dbReference type="SAM" id="SignalP"/>
    </source>
</evidence>
<dbReference type="GO" id="GO:0030247">
    <property type="term" value="F:polysaccharide binding"/>
    <property type="evidence" value="ECO:0007669"/>
    <property type="project" value="InterPro"/>
</dbReference>
<name>B5D420_PHOPM</name>
<accession>B5D420</accession>
<keyword evidence="1" id="KW-0732">Signal</keyword>
<reference evidence="3 4" key="1">
    <citation type="submission" date="2008-08" db="EMBL/GenBank/DDBJ databases">
        <title>Draft genome sequence of Bacteroides plebeius (DSM 17135).</title>
        <authorList>
            <person name="Sudarsanam P."/>
            <person name="Ley R."/>
            <person name="Guruge J."/>
            <person name="Turnbaugh P.J."/>
            <person name="Mahowald M."/>
            <person name="Liep D."/>
            <person name="Gordon J."/>
        </authorList>
    </citation>
    <scope>NUCLEOTIDE SEQUENCE [LARGE SCALE GENOMIC DNA]</scope>
    <source>
        <strain evidence="4">DSM 17135 / JCM 12973 / M2</strain>
    </source>
</reference>